<sequence length="120" mass="14023">MNNLVIHLEDVELSILSPMLEPAATLWRSALVTIFQPFPGQFWITILTETEYMEKLALCMPIFPSWFVIREEDARFYSWQLTESASTELQLRFGTPRHFIAFLCSVKYSLSPHHLELPTF</sequence>
<accession>A0A4S4LTF4</accession>
<evidence type="ECO:0000313" key="1">
    <source>
        <dbReference type="EMBL" id="THH15712.1"/>
    </source>
</evidence>
<dbReference type="AlphaFoldDB" id="A0A4S4LTF4"/>
<gene>
    <name evidence="1" type="ORF">EW146_g4802</name>
</gene>
<keyword evidence="2" id="KW-1185">Reference proteome</keyword>
<dbReference type="EMBL" id="SGPL01000195">
    <property type="protein sequence ID" value="THH15712.1"/>
    <property type="molecule type" value="Genomic_DNA"/>
</dbReference>
<dbReference type="Proteomes" id="UP000310158">
    <property type="component" value="Unassembled WGS sequence"/>
</dbReference>
<evidence type="ECO:0000313" key="2">
    <source>
        <dbReference type="Proteomes" id="UP000310158"/>
    </source>
</evidence>
<comment type="caution">
    <text evidence="1">The sequence shown here is derived from an EMBL/GenBank/DDBJ whole genome shotgun (WGS) entry which is preliminary data.</text>
</comment>
<organism evidence="1 2">
    <name type="scientific">Bondarzewia mesenterica</name>
    <dbReference type="NCBI Taxonomy" id="1095465"/>
    <lineage>
        <taxon>Eukaryota</taxon>
        <taxon>Fungi</taxon>
        <taxon>Dikarya</taxon>
        <taxon>Basidiomycota</taxon>
        <taxon>Agaricomycotina</taxon>
        <taxon>Agaricomycetes</taxon>
        <taxon>Russulales</taxon>
        <taxon>Bondarzewiaceae</taxon>
        <taxon>Bondarzewia</taxon>
    </lineage>
</organism>
<proteinExistence type="predicted"/>
<protein>
    <submittedName>
        <fullName evidence="1">Uncharacterized protein</fullName>
    </submittedName>
</protein>
<name>A0A4S4LTF4_9AGAM</name>
<reference evidence="1 2" key="1">
    <citation type="submission" date="2019-02" db="EMBL/GenBank/DDBJ databases">
        <title>Genome sequencing of the rare red list fungi Bondarzewia mesenterica.</title>
        <authorList>
            <person name="Buettner E."/>
            <person name="Kellner H."/>
        </authorList>
    </citation>
    <scope>NUCLEOTIDE SEQUENCE [LARGE SCALE GENOMIC DNA]</scope>
    <source>
        <strain evidence="1 2">DSM 108281</strain>
    </source>
</reference>